<sequence length="368" mass="42844">MQRVIFLFLLFSMNHVLYAQVLENYQNNILISKNRSIFKKYHSAKFEIDLQNFPESNMYFEIPGGSSVFMDGKLWVFAERDTTIIKSLMELKQEIDALIPSSVRVDVINDVAVLDGLQVMKGFFGQKRLENYDPPKNVIEWELREVDDFDDFFILATVLLLFLAAIYKGVFPNVLDLIIRPQTVISADDFSETGSIQKFFTLDVLFYLLLMNLGISLLVMLYVHVTGISIFVDLGNSDINSLFFIWFLLSIGLALLAVFKFLFLKAVVYLFDLSKFDFAHFFYLLRIISISMMVMLSFSLFFFFNNYSVLVNFFEIGVRSFFWVYLFGVFFMFLIMVNRVPFKNYHLIAYICTAELIPFLIIAKLIMG</sequence>
<keyword evidence="1" id="KW-0472">Membrane</keyword>
<comment type="caution">
    <text evidence="2">The sequence shown here is derived from an EMBL/GenBank/DDBJ whole genome shotgun (WGS) entry which is preliminary data.</text>
</comment>
<dbReference type="InterPro" id="IPR025367">
    <property type="entry name" value="DUF4271"/>
</dbReference>
<dbReference type="AlphaFoldDB" id="A0A2P8E0I8"/>
<gene>
    <name evidence="2" type="ORF">CLV48_10887</name>
</gene>
<feature type="transmembrane region" description="Helical" evidence="1">
    <location>
        <begin position="283"/>
        <end position="304"/>
    </location>
</feature>
<dbReference type="RefSeq" id="WP_106568090.1">
    <property type="nucleotide sequence ID" value="NZ_PYGF01000008.1"/>
</dbReference>
<name>A0A2P8E0I8_9BACT</name>
<dbReference type="OrthoDB" id="975088at2"/>
<feature type="transmembrane region" description="Helical" evidence="1">
    <location>
        <begin position="243"/>
        <end position="271"/>
    </location>
</feature>
<evidence type="ECO:0000256" key="1">
    <source>
        <dbReference type="SAM" id="Phobius"/>
    </source>
</evidence>
<dbReference type="Pfam" id="PF14093">
    <property type="entry name" value="DUF4271"/>
    <property type="match status" value="1"/>
</dbReference>
<evidence type="ECO:0000313" key="2">
    <source>
        <dbReference type="EMBL" id="PSL02978.1"/>
    </source>
</evidence>
<organism evidence="2 3">
    <name type="scientific">Cecembia rubra</name>
    <dbReference type="NCBI Taxonomy" id="1485585"/>
    <lineage>
        <taxon>Bacteria</taxon>
        <taxon>Pseudomonadati</taxon>
        <taxon>Bacteroidota</taxon>
        <taxon>Cytophagia</taxon>
        <taxon>Cytophagales</taxon>
        <taxon>Cyclobacteriaceae</taxon>
        <taxon>Cecembia</taxon>
    </lineage>
</organism>
<proteinExistence type="predicted"/>
<accession>A0A2P8E0I8</accession>
<dbReference type="EMBL" id="PYGF01000008">
    <property type="protein sequence ID" value="PSL02978.1"/>
    <property type="molecule type" value="Genomic_DNA"/>
</dbReference>
<feature type="transmembrane region" description="Helical" evidence="1">
    <location>
        <begin position="347"/>
        <end position="367"/>
    </location>
</feature>
<keyword evidence="1" id="KW-0812">Transmembrane</keyword>
<keyword evidence="3" id="KW-1185">Reference proteome</keyword>
<protein>
    <submittedName>
        <fullName evidence="2">Uncharacterized protein DUF4271</fullName>
    </submittedName>
</protein>
<dbReference type="Proteomes" id="UP000240708">
    <property type="component" value="Unassembled WGS sequence"/>
</dbReference>
<keyword evidence="1" id="KW-1133">Transmembrane helix</keyword>
<feature type="transmembrane region" description="Helical" evidence="1">
    <location>
        <begin position="204"/>
        <end position="223"/>
    </location>
</feature>
<feature type="transmembrane region" description="Helical" evidence="1">
    <location>
        <begin position="316"/>
        <end position="335"/>
    </location>
</feature>
<feature type="transmembrane region" description="Helical" evidence="1">
    <location>
        <begin position="152"/>
        <end position="171"/>
    </location>
</feature>
<evidence type="ECO:0000313" key="3">
    <source>
        <dbReference type="Proteomes" id="UP000240708"/>
    </source>
</evidence>
<reference evidence="2 3" key="1">
    <citation type="submission" date="2018-03" db="EMBL/GenBank/DDBJ databases">
        <title>Genomic Encyclopedia of Archaeal and Bacterial Type Strains, Phase II (KMG-II): from individual species to whole genera.</title>
        <authorList>
            <person name="Goeker M."/>
        </authorList>
    </citation>
    <scope>NUCLEOTIDE SEQUENCE [LARGE SCALE GENOMIC DNA]</scope>
    <source>
        <strain evidence="2 3">DSM 28057</strain>
    </source>
</reference>